<dbReference type="RefSeq" id="WP_045433510.1">
    <property type="nucleotide sequence ID" value="NZ_AP014631.1"/>
</dbReference>
<dbReference type="Proteomes" id="UP000031641">
    <property type="component" value="Chromosome"/>
</dbReference>
<evidence type="ECO:0000313" key="3">
    <source>
        <dbReference type="Proteomes" id="UP000031641"/>
    </source>
</evidence>
<dbReference type="STRING" id="29554.MCAN360_0250"/>
<dbReference type="SUPFAM" id="SSF53167">
    <property type="entry name" value="Purine and uridine phosphorylases"/>
    <property type="match status" value="1"/>
</dbReference>
<protein>
    <submittedName>
        <fullName evidence="2">5-methylthioadenosine nucleosidase/S-adenosylhomocystein nucleosidase</fullName>
    </submittedName>
</protein>
<dbReference type="InterPro" id="IPR035994">
    <property type="entry name" value="Nucleoside_phosphorylase_sf"/>
</dbReference>
<organism evidence="2 3">
    <name type="scientific">Metamycoplasma canadense</name>
    <dbReference type="NCBI Taxonomy" id="29554"/>
    <lineage>
        <taxon>Bacteria</taxon>
        <taxon>Bacillati</taxon>
        <taxon>Mycoplasmatota</taxon>
        <taxon>Mycoplasmoidales</taxon>
        <taxon>Metamycoplasmataceae</taxon>
        <taxon>Metamycoplasma</taxon>
    </lineage>
</organism>
<reference evidence="3" key="1">
    <citation type="journal article" date="2014" name="Genome Announc.">
        <title>Complete Genome Sequence of Mycoplasma canadense Strain HAZ 360_1 from Bovine Mastitic Milk in Japan.</title>
        <authorList>
            <person name="Hata E."/>
        </authorList>
    </citation>
    <scope>NUCLEOTIDE SEQUENCE [LARGE SCALE GENOMIC DNA]</scope>
    <source>
        <strain evidence="3">HAZ360_1</strain>
    </source>
</reference>
<dbReference type="InterPro" id="IPR000845">
    <property type="entry name" value="Nucleoside_phosphorylase_d"/>
</dbReference>
<dbReference type="Pfam" id="PF01048">
    <property type="entry name" value="PNP_UDP_1"/>
    <property type="match status" value="1"/>
</dbReference>
<dbReference type="GO" id="GO:0009116">
    <property type="term" value="P:nucleoside metabolic process"/>
    <property type="evidence" value="ECO:0007669"/>
    <property type="project" value="InterPro"/>
</dbReference>
<dbReference type="KEGG" id="mcan:MCAN360_0250"/>
<evidence type="ECO:0000259" key="1">
    <source>
        <dbReference type="Pfam" id="PF01048"/>
    </source>
</evidence>
<accession>A0A077L904</accession>
<dbReference type="HOGENOM" id="CLU_031248_2_2_14"/>
<dbReference type="AlphaFoldDB" id="A0A077L904"/>
<sequence length="232" mass="26726">MKKITLFVFAEKEEIEHDKFGHLLVKKIFEINNITLSIFFSKELNKEYALLICGVGKSNSSFALTNAINKLESSDYFVSNIINIGPVGSLCKNEIGKAFLVEKCYFFDVNLTFIPNYKLGQLPNNEYLFKTSNDLNNFIFKKHNLSFKNILSADKFFSKDDIQTIENNFKNIDLVDMEICSLVNCAIKLNKKISSIKIVSDILIEEENSYLAKANIWKNEIKKIFLFILKEI</sequence>
<name>A0A077L904_9BACT</name>
<feature type="domain" description="Nucleoside phosphorylase" evidence="1">
    <location>
        <begin position="41"/>
        <end position="224"/>
    </location>
</feature>
<keyword evidence="3" id="KW-1185">Reference proteome</keyword>
<gene>
    <name evidence="2" type="primary">pfs</name>
    <name evidence="2" type="ORF">MCAN360_0250</name>
</gene>
<dbReference type="GO" id="GO:0003824">
    <property type="term" value="F:catalytic activity"/>
    <property type="evidence" value="ECO:0007669"/>
    <property type="project" value="InterPro"/>
</dbReference>
<proteinExistence type="predicted"/>
<dbReference type="Gene3D" id="3.40.50.1580">
    <property type="entry name" value="Nucleoside phosphorylase domain"/>
    <property type="match status" value="1"/>
</dbReference>
<evidence type="ECO:0000313" key="2">
    <source>
        <dbReference type="EMBL" id="BAP39478.1"/>
    </source>
</evidence>
<dbReference type="EMBL" id="AP014631">
    <property type="protein sequence ID" value="BAP39478.1"/>
    <property type="molecule type" value="Genomic_DNA"/>
</dbReference>
<dbReference type="OrthoDB" id="398283at2"/>